<evidence type="ECO:0000256" key="13">
    <source>
        <dbReference type="ARBA" id="ARBA00031116"/>
    </source>
</evidence>
<evidence type="ECO:0000256" key="14">
    <source>
        <dbReference type="SAM" id="MobiDB-lite"/>
    </source>
</evidence>
<evidence type="ECO:0000256" key="4">
    <source>
        <dbReference type="ARBA" id="ARBA00022448"/>
    </source>
</evidence>
<evidence type="ECO:0000256" key="7">
    <source>
        <dbReference type="ARBA" id="ARBA00022729"/>
    </source>
</evidence>
<keyword evidence="8" id="KW-0256">Endoplasmic reticulum</keyword>
<dbReference type="InterPro" id="IPR009567">
    <property type="entry name" value="SARAF"/>
</dbReference>
<protein>
    <recommendedName>
        <fullName evidence="3">Store-operated calcium entry-associated regulatory factor</fullName>
    </recommendedName>
    <alternativeName>
        <fullName evidence="13">Transmembrane protein 66</fullName>
    </alternativeName>
</protein>
<feature type="region of interest" description="Disordered" evidence="14">
    <location>
        <begin position="294"/>
        <end position="327"/>
    </location>
</feature>
<evidence type="ECO:0000256" key="5">
    <source>
        <dbReference type="ARBA" id="ARBA00022568"/>
    </source>
</evidence>
<evidence type="ECO:0000256" key="3">
    <source>
        <dbReference type="ARBA" id="ARBA00016584"/>
    </source>
</evidence>
<sequence length="327" mass="34995">MKIVLSFGLIFLLSSSTTFGAFGGHDKYNDRMLLSEVSALTLYHGKMTNARRSSPVPQLKCVGGSAGCQAFVPQVVQCYNRGGDGYDVQWECKTDMDNAYRFGKVEVVCEGFDHPDDPYILRGSCGLEYTLDLTMEGHMHKNRTTMTIMVLITIVIRMITTKDIIRDMESDSPPYVSGDPSFRSHDRGSRPPPPPGFRQDYMPNNGDSCSGTYTGNQQGTHQQQQPQGGGFWTGAFTGGILGYLMGNNRNHYGSHTYASPYNQPYTTYNRPGWGSWFGGGGRTGGGWGGGMGGGGGWGGGGGGLGGGGGSSSSGTRTASGFGGTRRR</sequence>
<dbReference type="GO" id="GO:2001256">
    <property type="term" value="P:regulation of store-operated calcium entry"/>
    <property type="evidence" value="ECO:0007669"/>
    <property type="project" value="InterPro"/>
</dbReference>
<accession>A0A8S3QI98</accession>
<name>A0A8S3QI98_MYTED</name>
<evidence type="ECO:0000256" key="8">
    <source>
        <dbReference type="ARBA" id="ARBA00022824"/>
    </source>
</evidence>
<feature type="signal peptide" evidence="15">
    <location>
        <begin position="1"/>
        <end position="20"/>
    </location>
</feature>
<keyword evidence="11" id="KW-0406">Ion transport</keyword>
<keyword evidence="17" id="KW-1185">Reference proteome</keyword>
<keyword evidence="7 15" id="KW-0732">Signal</keyword>
<proteinExistence type="inferred from homology"/>
<dbReference type="Proteomes" id="UP000683360">
    <property type="component" value="Unassembled WGS sequence"/>
</dbReference>
<evidence type="ECO:0000313" key="17">
    <source>
        <dbReference type="Proteomes" id="UP000683360"/>
    </source>
</evidence>
<evidence type="ECO:0000256" key="15">
    <source>
        <dbReference type="SAM" id="SignalP"/>
    </source>
</evidence>
<dbReference type="GO" id="GO:0005789">
    <property type="term" value="C:endoplasmic reticulum membrane"/>
    <property type="evidence" value="ECO:0007669"/>
    <property type="project" value="UniProtKB-SubCell"/>
</dbReference>
<reference evidence="16" key="1">
    <citation type="submission" date="2021-03" db="EMBL/GenBank/DDBJ databases">
        <authorList>
            <person name="Bekaert M."/>
        </authorList>
    </citation>
    <scope>NUCLEOTIDE SEQUENCE</scope>
</reference>
<gene>
    <name evidence="16" type="ORF">MEDL_8623</name>
</gene>
<dbReference type="GO" id="GO:0006816">
    <property type="term" value="P:calcium ion transport"/>
    <property type="evidence" value="ECO:0007669"/>
    <property type="project" value="UniProtKB-KW"/>
</dbReference>
<keyword evidence="4" id="KW-0813">Transport</keyword>
<organism evidence="16 17">
    <name type="scientific">Mytilus edulis</name>
    <name type="common">Blue mussel</name>
    <dbReference type="NCBI Taxonomy" id="6550"/>
    <lineage>
        <taxon>Eukaryota</taxon>
        <taxon>Metazoa</taxon>
        <taxon>Spiralia</taxon>
        <taxon>Lophotrochozoa</taxon>
        <taxon>Mollusca</taxon>
        <taxon>Bivalvia</taxon>
        <taxon>Autobranchia</taxon>
        <taxon>Pteriomorphia</taxon>
        <taxon>Mytilida</taxon>
        <taxon>Mytiloidea</taxon>
        <taxon>Mytilidae</taxon>
        <taxon>Mytilinae</taxon>
        <taxon>Mytilus</taxon>
    </lineage>
</organism>
<keyword evidence="5" id="KW-0109">Calcium transport</keyword>
<evidence type="ECO:0000256" key="6">
    <source>
        <dbReference type="ARBA" id="ARBA00022692"/>
    </source>
</evidence>
<evidence type="ECO:0000256" key="10">
    <source>
        <dbReference type="ARBA" id="ARBA00022989"/>
    </source>
</evidence>
<dbReference type="PANTHER" id="PTHR15929">
    <property type="entry name" value="STORE-OPERATED CALCIUM ENTRY-ASSOCIATED REGULATORY FACTOR"/>
    <property type="match status" value="1"/>
</dbReference>
<feature type="region of interest" description="Disordered" evidence="14">
    <location>
        <begin position="168"/>
        <end position="230"/>
    </location>
</feature>
<dbReference type="EMBL" id="CAJPWZ010000460">
    <property type="protein sequence ID" value="CAG2193495.1"/>
    <property type="molecule type" value="Genomic_DNA"/>
</dbReference>
<feature type="compositionally biased region" description="Low complexity" evidence="14">
    <location>
        <begin position="211"/>
        <end position="226"/>
    </location>
</feature>
<evidence type="ECO:0000313" key="16">
    <source>
        <dbReference type="EMBL" id="CAG2193495.1"/>
    </source>
</evidence>
<evidence type="ECO:0000256" key="2">
    <source>
        <dbReference type="ARBA" id="ARBA00006833"/>
    </source>
</evidence>
<evidence type="ECO:0000256" key="1">
    <source>
        <dbReference type="ARBA" id="ARBA00004115"/>
    </source>
</evidence>
<keyword evidence="10" id="KW-1133">Transmembrane helix</keyword>
<dbReference type="AlphaFoldDB" id="A0A8S3QI98"/>
<evidence type="ECO:0000256" key="9">
    <source>
        <dbReference type="ARBA" id="ARBA00022837"/>
    </source>
</evidence>
<comment type="subcellular location">
    <subcellularLocation>
        <location evidence="1">Endoplasmic reticulum membrane</location>
        <topology evidence="1">Single-pass type I membrane protein</topology>
    </subcellularLocation>
</comment>
<keyword evidence="9" id="KW-0106">Calcium</keyword>
<dbReference type="Pfam" id="PF06682">
    <property type="entry name" value="SARAF"/>
    <property type="match status" value="2"/>
</dbReference>
<feature type="compositionally biased region" description="Gly residues" evidence="14">
    <location>
        <begin position="294"/>
        <end position="311"/>
    </location>
</feature>
<feature type="chain" id="PRO_5035769622" description="Store-operated calcium entry-associated regulatory factor" evidence="15">
    <location>
        <begin position="21"/>
        <end position="327"/>
    </location>
</feature>
<evidence type="ECO:0000256" key="12">
    <source>
        <dbReference type="ARBA" id="ARBA00023136"/>
    </source>
</evidence>
<dbReference type="OrthoDB" id="20303at2759"/>
<comment type="similarity">
    <text evidence="2">Belongs to the SARAF family.</text>
</comment>
<dbReference type="PANTHER" id="PTHR15929:SF0">
    <property type="entry name" value="STORE-OPERATED CALCIUM ENTRY-ASSOCIATED REGULATORY FACTOR"/>
    <property type="match status" value="1"/>
</dbReference>
<comment type="caution">
    <text evidence="16">The sequence shown here is derived from an EMBL/GenBank/DDBJ whole genome shotgun (WGS) entry which is preliminary data.</text>
</comment>
<evidence type="ECO:0000256" key="11">
    <source>
        <dbReference type="ARBA" id="ARBA00023065"/>
    </source>
</evidence>
<keyword evidence="12" id="KW-0472">Membrane</keyword>
<keyword evidence="6" id="KW-0812">Transmembrane</keyword>